<dbReference type="InterPro" id="IPR019473">
    <property type="entry name" value="TFIID_su8_C"/>
</dbReference>
<dbReference type="Pfam" id="PF10406">
    <property type="entry name" value="TAF8_C"/>
    <property type="match status" value="1"/>
</dbReference>
<dbReference type="STRING" id="402676.B6JWU7"/>
<dbReference type="HOGENOM" id="CLU_1246004_0_0_1"/>
<dbReference type="OrthoDB" id="2193813at2759"/>
<dbReference type="OMA" id="NWESQKW"/>
<comment type="subcellular location">
    <subcellularLocation>
        <location evidence="1">Nucleus</location>
    </subcellularLocation>
</comment>
<dbReference type="AlphaFoldDB" id="B6JWU7"/>
<dbReference type="RefSeq" id="XP_002172141.2">
    <property type="nucleotide sequence ID" value="XM_002172105.2"/>
</dbReference>
<evidence type="ECO:0000256" key="4">
    <source>
        <dbReference type="ARBA" id="ARBA00023015"/>
    </source>
</evidence>
<dbReference type="VEuPathDB" id="FungiDB:SJAG_00872"/>
<evidence type="ECO:0000256" key="5">
    <source>
        <dbReference type="ARBA" id="ARBA00023163"/>
    </source>
</evidence>
<evidence type="ECO:0000256" key="3">
    <source>
        <dbReference type="ARBA" id="ARBA00017307"/>
    </source>
</evidence>
<keyword evidence="6" id="KW-0539">Nucleus</keyword>
<evidence type="ECO:0000256" key="2">
    <source>
        <dbReference type="ARBA" id="ARBA00008767"/>
    </source>
</evidence>
<keyword evidence="4" id="KW-0805">Transcription regulation</keyword>
<feature type="domain" description="Transcription factor TFIID subunit 8 C-terminal" evidence="7">
    <location>
        <begin position="139"/>
        <end position="186"/>
    </location>
</feature>
<keyword evidence="5" id="KW-0804">Transcription</keyword>
<evidence type="ECO:0000313" key="9">
    <source>
        <dbReference type="JaponicusDB" id="SJAG_00872"/>
    </source>
</evidence>
<dbReference type="InterPro" id="IPR037818">
    <property type="entry name" value="TAF8"/>
</dbReference>
<name>B6JWU7_SCHJY</name>
<dbReference type="PANTHER" id="PTHR46469:SF1">
    <property type="entry name" value="TRANSCRIPTION INITIATION FACTOR TFIID SUBUNIT 8"/>
    <property type="match status" value="1"/>
</dbReference>
<accession>B6JWU7</accession>
<dbReference type="EMBL" id="KE651166">
    <property type="protein sequence ID" value="EEB05848.2"/>
    <property type="molecule type" value="Genomic_DNA"/>
</dbReference>
<organism evidence="8 10">
    <name type="scientific">Schizosaccharomyces japonicus (strain yFS275 / FY16936)</name>
    <name type="common">Fission yeast</name>
    <dbReference type="NCBI Taxonomy" id="402676"/>
    <lineage>
        <taxon>Eukaryota</taxon>
        <taxon>Fungi</taxon>
        <taxon>Dikarya</taxon>
        <taxon>Ascomycota</taxon>
        <taxon>Taphrinomycotina</taxon>
        <taxon>Schizosaccharomycetes</taxon>
        <taxon>Schizosaccharomycetales</taxon>
        <taxon>Schizosaccharomycetaceae</taxon>
        <taxon>Schizosaccharomyces</taxon>
    </lineage>
</organism>
<dbReference type="GeneID" id="7051964"/>
<evidence type="ECO:0000313" key="8">
    <source>
        <dbReference type="EMBL" id="EEB05848.2"/>
    </source>
</evidence>
<dbReference type="GO" id="GO:0005669">
    <property type="term" value="C:transcription factor TFIID complex"/>
    <property type="evidence" value="ECO:0007669"/>
    <property type="project" value="InterPro"/>
</dbReference>
<evidence type="ECO:0000313" key="10">
    <source>
        <dbReference type="Proteomes" id="UP000001744"/>
    </source>
</evidence>
<dbReference type="CDD" id="cd08049">
    <property type="entry name" value="TAF8"/>
    <property type="match status" value="1"/>
</dbReference>
<dbReference type="JaponicusDB" id="SJAG_00872">
    <property type="gene designation" value="taf8"/>
</dbReference>
<dbReference type="eggNOG" id="KOG4336">
    <property type="taxonomic scope" value="Eukaryota"/>
</dbReference>
<dbReference type="PANTHER" id="PTHR46469">
    <property type="entry name" value="TRANSCRIPTION INITIATION FACTOR TFIID SUBUNIT 8"/>
    <property type="match status" value="1"/>
</dbReference>
<evidence type="ECO:0000256" key="1">
    <source>
        <dbReference type="ARBA" id="ARBA00004123"/>
    </source>
</evidence>
<evidence type="ECO:0000259" key="7">
    <source>
        <dbReference type="Pfam" id="PF10406"/>
    </source>
</evidence>
<dbReference type="Proteomes" id="UP000001744">
    <property type="component" value="Unassembled WGS sequence"/>
</dbReference>
<keyword evidence="10" id="KW-1185">Reference proteome</keyword>
<evidence type="ECO:0000256" key="6">
    <source>
        <dbReference type="ARBA" id="ARBA00023242"/>
    </source>
</evidence>
<proteinExistence type="inferred from homology"/>
<protein>
    <recommendedName>
        <fullName evidence="3">Transcription initiation factor TFIID subunit 8</fullName>
    </recommendedName>
</protein>
<gene>
    <name evidence="9" type="primary">taf8</name>
    <name evidence="8" type="ORF">SJAG_00872</name>
</gene>
<sequence>MEVNEFGVPIALEGVLFDVLHHHGFSGVSVAAKHLFLNAFDKYYKSFLKELAVQTHLRKHTVSSPLDVSICLNLHLITRSGMSKEMQRRIQKPCTARLEQVLNVAPEVDVPQEFRSSIETKTVGHLLGPLAVAQNRRSYVYSHLPSFPAAHTYMATPVYPTRPTSPRKIRELATQESRLAENALQRILGANKPPKIDSPRRELFEKTCIELGLEAKHFHIINWEVQKWDPSKSNIS</sequence>
<comment type="similarity">
    <text evidence="2">Belongs to the TAF8 family.</text>
</comment>
<reference evidence="8 10" key="1">
    <citation type="journal article" date="2011" name="Science">
        <title>Comparative functional genomics of the fission yeasts.</title>
        <authorList>
            <person name="Rhind N."/>
            <person name="Chen Z."/>
            <person name="Yassour M."/>
            <person name="Thompson D.A."/>
            <person name="Haas B.J."/>
            <person name="Habib N."/>
            <person name="Wapinski I."/>
            <person name="Roy S."/>
            <person name="Lin M.F."/>
            <person name="Heiman D.I."/>
            <person name="Young S.K."/>
            <person name="Furuya K."/>
            <person name="Guo Y."/>
            <person name="Pidoux A."/>
            <person name="Chen H.M."/>
            <person name="Robbertse B."/>
            <person name="Goldberg J.M."/>
            <person name="Aoki K."/>
            <person name="Bayne E.H."/>
            <person name="Berlin A.M."/>
            <person name="Desjardins C.A."/>
            <person name="Dobbs E."/>
            <person name="Dukaj L."/>
            <person name="Fan L."/>
            <person name="FitzGerald M.G."/>
            <person name="French C."/>
            <person name="Gujja S."/>
            <person name="Hansen K."/>
            <person name="Keifenheim D."/>
            <person name="Levin J.Z."/>
            <person name="Mosher R.A."/>
            <person name="Mueller C.A."/>
            <person name="Pfiffner J."/>
            <person name="Priest M."/>
            <person name="Russ C."/>
            <person name="Smialowska A."/>
            <person name="Swoboda P."/>
            <person name="Sykes S.M."/>
            <person name="Vaughn M."/>
            <person name="Vengrova S."/>
            <person name="Yoder R."/>
            <person name="Zeng Q."/>
            <person name="Allshire R."/>
            <person name="Baulcombe D."/>
            <person name="Birren B.W."/>
            <person name="Brown W."/>
            <person name="Ekwall K."/>
            <person name="Kellis M."/>
            <person name="Leatherwood J."/>
            <person name="Levin H."/>
            <person name="Margalit H."/>
            <person name="Martienssen R."/>
            <person name="Nieduszynski C.A."/>
            <person name="Spatafora J.W."/>
            <person name="Friedman N."/>
            <person name="Dalgaard J.Z."/>
            <person name="Baumann P."/>
            <person name="Niki H."/>
            <person name="Regev A."/>
            <person name="Nusbaum C."/>
        </authorList>
    </citation>
    <scope>NUCLEOTIDE SEQUENCE [LARGE SCALE GENOMIC DNA]</scope>
    <source>
        <strain evidence="10">yFS275 / FY16936</strain>
    </source>
</reference>